<dbReference type="Proteomes" id="UP001303046">
    <property type="component" value="Unassembled WGS sequence"/>
</dbReference>
<evidence type="ECO:0000313" key="1">
    <source>
        <dbReference type="EMBL" id="KAK6736011.1"/>
    </source>
</evidence>
<evidence type="ECO:0008006" key="3">
    <source>
        <dbReference type="Google" id="ProtNLM"/>
    </source>
</evidence>
<keyword evidence="2" id="KW-1185">Reference proteome</keyword>
<reference evidence="1 2" key="1">
    <citation type="submission" date="2023-08" db="EMBL/GenBank/DDBJ databases">
        <title>A Necator americanus chromosomal reference genome.</title>
        <authorList>
            <person name="Ilik V."/>
            <person name="Petrzelkova K.J."/>
            <person name="Pardy F."/>
            <person name="Fuh T."/>
            <person name="Niatou-Singa F.S."/>
            <person name="Gouil Q."/>
            <person name="Baker L."/>
            <person name="Ritchie M.E."/>
            <person name="Jex A.R."/>
            <person name="Gazzola D."/>
            <person name="Li H."/>
            <person name="Toshio Fujiwara R."/>
            <person name="Zhan B."/>
            <person name="Aroian R.V."/>
            <person name="Pafco B."/>
            <person name="Schwarz E.M."/>
        </authorList>
    </citation>
    <scope>NUCLEOTIDE SEQUENCE [LARGE SCALE GENOMIC DNA]</scope>
    <source>
        <strain evidence="1 2">Aroian</strain>
        <tissue evidence="1">Whole animal</tissue>
    </source>
</reference>
<name>A0ABR1CBZ2_NECAM</name>
<comment type="caution">
    <text evidence="1">The sequence shown here is derived from an EMBL/GenBank/DDBJ whole genome shotgun (WGS) entry which is preliminary data.</text>
</comment>
<dbReference type="EMBL" id="JAVFWL010000002">
    <property type="protein sequence ID" value="KAK6736011.1"/>
    <property type="molecule type" value="Genomic_DNA"/>
</dbReference>
<dbReference type="InterPro" id="IPR021109">
    <property type="entry name" value="Peptidase_aspartic_dom_sf"/>
</dbReference>
<dbReference type="SUPFAM" id="SSF50630">
    <property type="entry name" value="Acid proteases"/>
    <property type="match status" value="1"/>
</dbReference>
<proteinExistence type="predicted"/>
<gene>
    <name evidence="1" type="primary">Necator_chrII.g6763</name>
    <name evidence="1" type="ORF">RB195_018970</name>
</gene>
<accession>A0ABR1CBZ2</accession>
<evidence type="ECO:0000313" key="2">
    <source>
        <dbReference type="Proteomes" id="UP001303046"/>
    </source>
</evidence>
<organism evidence="1 2">
    <name type="scientific">Necator americanus</name>
    <name type="common">Human hookworm</name>
    <dbReference type="NCBI Taxonomy" id="51031"/>
    <lineage>
        <taxon>Eukaryota</taxon>
        <taxon>Metazoa</taxon>
        <taxon>Ecdysozoa</taxon>
        <taxon>Nematoda</taxon>
        <taxon>Chromadorea</taxon>
        <taxon>Rhabditida</taxon>
        <taxon>Rhabditina</taxon>
        <taxon>Rhabditomorpha</taxon>
        <taxon>Strongyloidea</taxon>
        <taxon>Ancylostomatidae</taxon>
        <taxon>Bunostominae</taxon>
        <taxon>Necator</taxon>
    </lineage>
</organism>
<dbReference type="PROSITE" id="PS00141">
    <property type="entry name" value="ASP_PROTEASE"/>
    <property type="match status" value="1"/>
</dbReference>
<sequence>MNVENPKSDTVLHVHDNVESLVLVGQAQVLNPATAALEPAYVMLDTGADRSFISNEQADRLQLEGVDSMQRSINTFGPNTPILKTCAITVLKMWDGNGALIPFL</sequence>
<dbReference type="InterPro" id="IPR001969">
    <property type="entry name" value="Aspartic_peptidase_AS"/>
</dbReference>
<dbReference type="Gene3D" id="2.40.70.10">
    <property type="entry name" value="Acid Proteases"/>
    <property type="match status" value="1"/>
</dbReference>
<protein>
    <recommendedName>
        <fullName evidence="3">Peptidase A2 domain-containing protein</fullName>
    </recommendedName>
</protein>